<keyword evidence="3" id="KW-1185">Reference proteome</keyword>
<dbReference type="RefSeq" id="WP_230739132.1">
    <property type="nucleotide sequence ID" value="NZ_JAJNDB010000007.1"/>
</dbReference>
<evidence type="ECO:0000313" key="3">
    <source>
        <dbReference type="Proteomes" id="UP001199469"/>
    </source>
</evidence>
<dbReference type="Proteomes" id="UP001199469">
    <property type="component" value="Unassembled WGS sequence"/>
</dbReference>
<gene>
    <name evidence="2" type="ORF">LQ327_28120</name>
</gene>
<comment type="caution">
    <text evidence="2">The sequence shown here is derived from an EMBL/GenBank/DDBJ whole genome shotgun (WGS) entry which is preliminary data.</text>
</comment>
<evidence type="ECO:0000313" key="2">
    <source>
        <dbReference type="EMBL" id="MCD2197245.1"/>
    </source>
</evidence>
<proteinExistence type="predicted"/>
<organism evidence="2 3">
    <name type="scientific">Actinomycetospora endophytica</name>
    <dbReference type="NCBI Taxonomy" id="2291215"/>
    <lineage>
        <taxon>Bacteria</taxon>
        <taxon>Bacillati</taxon>
        <taxon>Actinomycetota</taxon>
        <taxon>Actinomycetes</taxon>
        <taxon>Pseudonocardiales</taxon>
        <taxon>Pseudonocardiaceae</taxon>
        <taxon>Actinomycetospora</taxon>
    </lineage>
</organism>
<sequence>MREMIRVRETDQELRIQVLDGRAYVAIMAVDEPEVTEEWSRAVSLPARRLHALLRAAWADDQYGTLGPLDPPLSPPDEPYPDDADDDPFREERVRFGWRDDWPDGRYGAPGEVLPFPYRDARARPAHCGQPWRAEEESALRQGWLEADPTRPRWQVLDELAARLGRTAAAVGVRLQRVGCSPSDRGSGREVTGTDTGAGDQESARGPAVRDAPAPA</sequence>
<evidence type="ECO:0000256" key="1">
    <source>
        <dbReference type="SAM" id="MobiDB-lite"/>
    </source>
</evidence>
<protein>
    <submittedName>
        <fullName evidence="2">Uncharacterized protein</fullName>
    </submittedName>
</protein>
<feature type="compositionally biased region" description="Pro residues" evidence="1">
    <location>
        <begin position="69"/>
        <end position="78"/>
    </location>
</feature>
<feature type="region of interest" description="Disordered" evidence="1">
    <location>
        <begin position="66"/>
        <end position="86"/>
    </location>
</feature>
<accession>A0ABS8PG42</accession>
<feature type="region of interest" description="Disordered" evidence="1">
    <location>
        <begin position="177"/>
        <end position="216"/>
    </location>
</feature>
<dbReference type="EMBL" id="JAJNDB010000007">
    <property type="protein sequence ID" value="MCD2197245.1"/>
    <property type="molecule type" value="Genomic_DNA"/>
</dbReference>
<reference evidence="2 3" key="1">
    <citation type="submission" date="2021-11" db="EMBL/GenBank/DDBJ databases">
        <title>Draft genome sequence of Actinomycetospora sp. SF1 isolated from the rhizosphere soil.</title>
        <authorList>
            <person name="Duangmal K."/>
            <person name="Chantavorakit T."/>
        </authorList>
    </citation>
    <scope>NUCLEOTIDE SEQUENCE [LARGE SCALE GENOMIC DNA]</scope>
    <source>
        <strain evidence="2 3">TBRC 5722</strain>
    </source>
</reference>
<name>A0ABS8PG42_9PSEU</name>